<keyword evidence="2" id="KW-1185">Reference proteome</keyword>
<accession>A0ABT8WIG2</accession>
<name>A0ABT8WIG2_9FLAO</name>
<protein>
    <submittedName>
        <fullName evidence="1">Uncharacterized protein</fullName>
    </submittedName>
</protein>
<gene>
    <name evidence="1" type="ORF">Q4Q40_02025</name>
</gene>
<reference evidence="1" key="1">
    <citation type="submission" date="2023-07" db="EMBL/GenBank/DDBJ databases">
        <title>Two novel species in the genus Flavivirga.</title>
        <authorList>
            <person name="Kwon K."/>
        </authorList>
    </citation>
    <scope>NUCLEOTIDE SEQUENCE</scope>
    <source>
        <strain evidence="1">KACC 14158</strain>
    </source>
</reference>
<evidence type="ECO:0000313" key="1">
    <source>
        <dbReference type="EMBL" id="MDO5972949.1"/>
    </source>
</evidence>
<organism evidence="1 2">
    <name type="scientific">Flavivirga jejuensis</name>
    <dbReference type="NCBI Taxonomy" id="870487"/>
    <lineage>
        <taxon>Bacteria</taxon>
        <taxon>Pseudomonadati</taxon>
        <taxon>Bacteroidota</taxon>
        <taxon>Flavobacteriia</taxon>
        <taxon>Flavobacteriales</taxon>
        <taxon>Flavobacteriaceae</taxon>
        <taxon>Flavivirga</taxon>
    </lineage>
</organism>
<proteinExistence type="predicted"/>
<sequence length="123" mass="14709">MHKLTALFFVLLYTVAMLRPIQPYVEYLLNQDYIAEFLCINKDKPELQCHGKCYLVKEIEKQQENDSNSLRVSLENYPIGFVEILQIKTFQTFKLASKKTRFPYQKLYYFDYNYSAFQPPDLI</sequence>
<comment type="caution">
    <text evidence="1">The sequence shown here is derived from an EMBL/GenBank/DDBJ whole genome shotgun (WGS) entry which is preliminary data.</text>
</comment>
<dbReference type="EMBL" id="JAUOEL010000001">
    <property type="protein sequence ID" value="MDO5972949.1"/>
    <property type="molecule type" value="Genomic_DNA"/>
</dbReference>
<dbReference type="Proteomes" id="UP001176806">
    <property type="component" value="Unassembled WGS sequence"/>
</dbReference>
<dbReference type="RefSeq" id="WP_303300006.1">
    <property type="nucleotide sequence ID" value="NZ_BAABDA010000042.1"/>
</dbReference>
<evidence type="ECO:0000313" key="2">
    <source>
        <dbReference type="Proteomes" id="UP001176806"/>
    </source>
</evidence>